<sequence length="100" mass="11079">MALADLNCCSSHLSKSDIGLTFFLDDESSSTIVVMSTRLLLLLLVLCIDAKDNDKDDDDSLFLGILLLDAFKSLPVVWSTSFSDKLILLPVIDKIFTFTF</sequence>
<evidence type="ECO:0000313" key="2">
    <source>
        <dbReference type="Proteomes" id="UP000276133"/>
    </source>
</evidence>
<comment type="caution">
    <text evidence="1">The sequence shown here is derived from an EMBL/GenBank/DDBJ whole genome shotgun (WGS) entry which is preliminary data.</text>
</comment>
<organism evidence="1 2">
    <name type="scientific">Brachionus plicatilis</name>
    <name type="common">Marine rotifer</name>
    <name type="synonym">Brachionus muelleri</name>
    <dbReference type="NCBI Taxonomy" id="10195"/>
    <lineage>
        <taxon>Eukaryota</taxon>
        <taxon>Metazoa</taxon>
        <taxon>Spiralia</taxon>
        <taxon>Gnathifera</taxon>
        <taxon>Rotifera</taxon>
        <taxon>Eurotatoria</taxon>
        <taxon>Monogononta</taxon>
        <taxon>Pseudotrocha</taxon>
        <taxon>Ploima</taxon>
        <taxon>Brachionidae</taxon>
        <taxon>Brachionus</taxon>
    </lineage>
</organism>
<accession>A0A3M7QZM5</accession>
<name>A0A3M7QZM5_BRAPC</name>
<dbReference type="AlphaFoldDB" id="A0A3M7QZM5"/>
<dbReference type="EMBL" id="REGN01004681">
    <property type="protein sequence ID" value="RNA16564.1"/>
    <property type="molecule type" value="Genomic_DNA"/>
</dbReference>
<dbReference type="Proteomes" id="UP000276133">
    <property type="component" value="Unassembled WGS sequence"/>
</dbReference>
<reference evidence="1 2" key="1">
    <citation type="journal article" date="2018" name="Sci. Rep.">
        <title>Genomic signatures of local adaptation to the degree of environmental predictability in rotifers.</title>
        <authorList>
            <person name="Franch-Gras L."/>
            <person name="Hahn C."/>
            <person name="Garcia-Roger E.M."/>
            <person name="Carmona M.J."/>
            <person name="Serra M."/>
            <person name="Gomez A."/>
        </authorList>
    </citation>
    <scope>NUCLEOTIDE SEQUENCE [LARGE SCALE GENOMIC DNA]</scope>
    <source>
        <strain evidence="1">HYR1</strain>
    </source>
</reference>
<protein>
    <submittedName>
        <fullName evidence="1">Uncharacterized protein</fullName>
    </submittedName>
</protein>
<evidence type="ECO:0000313" key="1">
    <source>
        <dbReference type="EMBL" id="RNA16564.1"/>
    </source>
</evidence>
<gene>
    <name evidence="1" type="ORF">BpHYR1_023415</name>
</gene>
<keyword evidence="2" id="KW-1185">Reference proteome</keyword>
<proteinExistence type="predicted"/>